<comment type="caution">
    <text evidence="2">The sequence shown here is derived from an EMBL/GenBank/DDBJ whole genome shotgun (WGS) entry which is preliminary data.</text>
</comment>
<dbReference type="SUPFAM" id="SSF49464">
    <property type="entry name" value="Carboxypeptidase regulatory domain-like"/>
    <property type="match status" value="1"/>
</dbReference>
<evidence type="ECO:0000256" key="1">
    <source>
        <dbReference type="SAM" id="SignalP"/>
    </source>
</evidence>
<gene>
    <name evidence="2" type="ORF">B7R22_05245</name>
</gene>
<feature type="chain" id="PRO_5017618994" description="Alpha-amylase" evidence="1">
    <location>
        <begin position="20"/>
        <end position="867"/>
    </location>
</feature>
<sequence>MAAMLVVAASIGFVPAAQADDSPTVSGTVTDPSGTVVPGSTVIAQSVCLFSECEDYRTYATTVTDAAGFYRVGLKEDEYIRLLVQPPSSASAPLAVSTVYLPNSSHPTSIVRDVQLSPGLVPTTNPSLQGACQYAKTLTVDLGAWPVNISASYRWSTYGHNQGSDTSWTQSVAGGQSVVVPISSRAEFGFIYRDLKLDLTISAPGYGDYMTVLSCAPTVQPSYVATAPPVISGDPSVGQYLTADPGVWTDSPTNFTYRWFAGTKYVGTSTNGRKLVTPLAVGQVMTVSVLPVSGEERAASSPSVSAPTTTVALGPAPVPVKAPSISGAPRVGGTLKIDQGFWNLPDYQTPICSWFRDGMPDGPSGACNTVRTLSAADYGHRYLVQVRMTRTGYLPAVVSTKEVTVLAGLPAVNSVLPKINGTAQVGRILVATSGTWDRPGVAFDYQWLADGKAIVGETSPSHPVTAADAGKKLSIRVTATTPGYTPSSAVSLSTATTIKMAAPVNTVRPTVTGTAQVGATLSVSSGTWSQSGLTYAYQWYANGTSIAGATKPTYAVDGSMLGQKLSVRVSATSASYADASATSLATAVVSVGPRPVIATPPTLSGGAQVGQVLKTTSGTWSTGGLTFAYAWYRDGVVISGATGSTHSVVAADMGHRIMAQVTASKLGYNTATAKSAASATVLDAPPTIETKPTISGTASVDRALTAAPGAWSRTGLTFAYTWTYEGSTTVLGSGASYVLAPADYGKKITVTVTASAAGSASGVATSLSTTAVAAGAAPTFTVAPVITGKTIVGQTLTTTHGSWSSGGLTYTYQWTRNGGAISGATKTTYVLTKADQGTKIGMTVTVLKTGYSKGTATAAPTATITAK</sequence>
<protein>
    <recommendedName>
        <fullName evidence="4">Alpha-amylase</fullName>
    </recommendedName>
</protein>
<evidence type="ECO:0000313" key="3">
    <source>
        <dbReference type="Proteomes" id="UP000256541"/>
    </source>
</evidence>
<proteinExistence type="predicted"/>
<accession>A0A3E0W1H5</accession>
<reference evidence="2 3" key="1">
    <citation type="submission" date="2017-04" db="EMBL/GenBank/DDBJ databases">
        <title>Comparative genome analysis of Subtercola boreus.</title>
        <authorList>
            <person name="Cho Y.-J."/>
            <person name="Cho A."/>
            <person name="Kim O.-S."/>
            <person name="Lee J.-I."/>
        </authorList>
    </citation>
    <scope>NUCLEOTIDE SEQUENCE [LARGE SCALE GENOMIC DNA]</scope>
    <source>
        <strain evidence="2 3">P27479</strain>
    </source>
</reference>
<name>A0A3E0W1H5_9MICO</name>
<dbReference type="AlphaFoldDB" id="A0A3E0W1H5"/>
<feature type="signal peptide" evidence="1">
    <location>
        <begin position="1"/>
        <end position="19"/>
    </location>
</feature>
<evidence type="ECO:0008006" key="4">
    <source>
        <dbReference type="Google" id="ProtNLM"/>
    </source>
</evidence>
<evidence type="ECO:0000313" key="2">
    <source>
        <dbReference type="EMBL" id="RFA16006.1"/>
    </source>
</evidence>
<dbReference type="EMBL" id="NBXB01000016">
    <property type="protein sequence ID" value="RFA16006.1"/>
    <property type="molecule type" value="Genomic_DNA"/>
</dbReference>
<dbReference type="Proteomes" id="UP000256541">
    <property type="component" value="Unassembled WGS sequence"/>
</dbReference>
<dbReference type="InterPro" id="IPR008969">
    <property type="entry name" value="CarboxyPept-like_regulatory"/>
</dbReference>
<organism evidence="2 3">
    <name type="scientific">Subtercola boreus</name>
    <dbReference type="NCBI Taxonomy" id="120213"/>
    <lineage>
        <taxon>Bacteria</taxon>
        <taxon>Bacillati</taxon>
        <taxon>Actinomycetota</taxon>
        <taxon>Actinomycetes</taxon>
        <taxon>Micrococcales</taxon>
        <taxon>Microbacteriaceae</taxon>
        <taxon>Subtercola</taxon>
    </lineage>
</organism>
<dbReference type="Gene3D" id="2.60.40.2700">
    <property type="match status" value="7"/>
</dbReference>
<keyword evidence="1" id="KW-0732">Signal</keyword>